<reference evidence="1 2" key="1">
    <citation type="submission" date="2019-02" db="EMBL/GenBank/DDBJ databases">
        <title>Deep-cultivation of Planctomycetes and their phenomic and genomic characterization uncovers novel biology.</title>
        <authorList>
            <person name="Wiegand S."/>
            <person name="Jogler M."/>
            <person name="Boedeker C."/>
            <person name="Pinto D."/>
            <person name="Vollmers J."/>
            <person name="Rivas-Marin E."/>
            <person name="Kohn T."/>
            <person name="Peeters S.H."/>
            <person name="Heuer A."/>
            <person name="Rast P."/>
            <person name="Oberbeckmann S."/>
            <person name="Bunk B."/>
            <person name="Jeske O."/>
            <person name="Meyerdierks A."/>
            <person name="Storesund J.E."/>
            <person name="Kallscheuer N."/>
            <person name="Luecker S."/>
            <person name="Lage O.M."/>
            <person name="Pohl T."/>
            <person name="Merkel B.J."/>
            <person name="Hornburger P."/>
            <person name="Mueller R.-W."/>
            <person name="Bruemmer F."/>
            <person name="Labrenz M."/>
            <person name="Spormann A.M."/>
            <person name="Op den Camp H."/>
            <person name="Overmann J."/>
            <person name="Amann R."/>
            <person name="Jetten M.S.M."/>
            <person name="Mascher T."/>
            <person name="Medema M.H."/>
            <person name="Devos D.P."/>
            <person name="Kaster A.-K."/>
            <person name="Ovreas L."/>
            <person name="Rohde M."/>
            <person name="Galperin M.Y."/>
            <person name="Jogler C."/>
        </authorList>
    </citation>
    <scope>NUCLEOTIDE SEQUENCE [LARGE SCALE GENOMIC DNA]</scope>
    <source>
        <strain evidence="1 2">Pla133</strain>
    </source>
</reference>
<keyword evidence="2" id="KW-1185">Reference proteome</keyword>
<dbReference type="Proteomes" id="UP000316921">
    <property type="component" value="Chromosome"/>
</dbReference>
<evidence type="ECO:0000313" key="1">
    <source>
        <dbReference type="EMBL" id="QDU65561.1"/>
    </source>
</evidence>
<protein>
    <submittedName>
        <fullName evidence="1">Uncharacterized protein</fullName>
    </submittedName>
</protein>
<evidence type="ECO:0000313" key="2">
    <source>
        <dbReference type="Proteomes" id="UP000316921"/>
    </source>
</evidence>
<accession>A0A518BF02</accession>
<dbReference type="EMBL" id="CP036287">
    <property type="protein sequence ID" value="QDU65561.1"/>
    <property type="molecule type" value="Genomic_DNA"/>
</dbReference>
<name>A0A518BF02_9BACT</name>
<dbReference type="AlphaFoldDB" id="A0A518BF02"/>
<sequence length="187" mass="21279">MSEDLKLPTRVVPRRDTAVVEETLTPLPDQPVVEAPESPFSELTRGELLMAGQYIRAHVHLASSAQLLFADLTNSIFSREGANGRVELQRFDQSFENLPSETSLWIDGTLTRWINAPGVERRLEEVQVNDSQELSLLLLLDDLRQMRQIGRLTRDSLARADEGERLDDEVIASLRRWPLRGMEVLDF</sequence>
<proteinExistence type="predicted"/>
<organism evidence="1 2">
    <name type="scientific">Engelhardtia mirabilis</name>
    <dbReference type="NCBI Taxonomy" id="2528011"/>
    <lineage>
        <taxon>Bacteria</taxon>
        <taxon>Pseudomonadati</taxon>
        <taxon>Planctomycetota</taxon>
        <taxon>Planctomycetia</taxon>
        <taxon>Planctomycetia incertae sedis</taxon>
        <taxon>Engelhardtia</taxon>
    </lineage>
</organism>
<gene>
    <name evidence="1" type="ORF">Pla133_06260</name>
</gene>
<dbReference type="KEGG" id="pbap:Pla133_06260"/>